<dbReference type="Pfam" id="PF04734">
    <property type="entry name" value="Ceramidase_alk"/>
    <property type="match status" value="1"/>
</dbReference>
<protein>
    <submittedName>
        <fullName evidence="2">Neutral/alkaline non-lysosomal ceramidase, N-terminal</fullName>
    </submittedName>
</protein>
<reference evidence="2 3" key="1">
    <citation type="submission" date="2017-05" db="EMBL/GenBank/DDBJ databases">
        <authorList>
            <person name="Varghese N."/>
            <person name="Submissions S."/>
        </authorList>
    </citation>
    <scope>NUCLEOTIDE SEQUENCE [LARGE SCALE GENOMIC DNA]</scope>
    <source>
        <strain evidence="2 3">DSM 21194</strain>
    </source>
</reference>
<gene>
    <name evidence="2" type="ORF">SAMN06265218_10775</name>
</gene>
<accession>A0A521CVK6</accession>
<evidence type="ECO:0000259" key="1">
    <source>
        <dbReference type="Pfam" id="PF04734"/>
    </source>
</evidence>
<dbReference type="Proteomes" id="UP000317593">
    <property type="component" value="Unassembled WGS sequence"/>
</dbReference>
<sequence>MRDQQSLMALLKIHILSLPLLLVIGLPVMLCAQNNEPAGATELQLKVGIAKADITPDTNIKNWVTGEKYGKVRDALYVRALVMSQGSEKVVLLQWDLVDAGESSVYRVRTAIAEALGIAANHILVNASHNHSAPWAPVYDDQHRGKERDTWWAVRYMPPQNDDPSFKRWMDRLIDQSVEAALRAAQQLQPASLWIGRADVSAYLRNRRPRPVTHGIRESDLPDNFNYRHEDWNPNILSGDKTFGPVDRAMTLISFRDSSGQSIANIFHMACHAVSIYPFMESISADWPGETMRRMNNQMGGESLFLQGTAGDINPWRRGTDAVNKMAEGLTDYAQTVYDYSAELKPGPLKTHQTHVGLPLTDYGRERTGLAVMPSEIQVVAYGSLAIVTLPGEPMTELGVAIKRQSPYPQTLVLGYSNGNGVHYVGMPGEKARGGYETGRKTNIGTDRAGQIMVDAAVDLLVQSYNENRKL</sequence>
<evidence type="ECO:0000313" key="3">
    <source>
        <dbReference type="Proteomes" id="UP000317593"/>
    </source>
</evidence>
<name>A0A521CVK6_9BACT</name>
<feature type="domain" description="Neutral/alkaline non-lysosomal ceramidase N-terminal" evidence="1">
    <location>
        <begin position="47"/>
        <end position="314"/>
    </location>
</feature>
<dbReference type="EMBL" id="FXTH01000007">
    <property type="protein sequence ID" value="SMO62700.1"/>
    <property type="molecule type" value="Genomic_DNA"/>
</dbReference>
<evidence type="ECO:0000313" key="2">
    <source>
        <dbReference type="EMBL" id="SMO62700.1"/>
    </source>
</evidence>
<dbReference type="AlphaFoldDB" id="A0A521CVK6"/>
<dbReference type="OrthoDB" id="337762at2"/>
<organism evidence="2 3">
    <name type="scientific">Fodinibius sediminis</name>
    <dbReference type="NCBI Taxonomy" id="1214077"/>
    <lineage>
        <taxon>Bacteria</taxon>
        <taxon>Pseudomonadati</taxon>
        <taxon>Balneolota</taxon>
        <taxon>Balneolia</taxon>
        <taxon>Balneolales</taxon>
        <taxon>Balneolaceae</taxon>
        <taxon>Fodinibius</taxon>
    </lineage>
</organism>
<keyword evidence="3" id="KW-1185">Reference proteome</keyword>
<dbReference type="InterPro" id="IPR031329">
    <property type="entry name" value="NEUT/ALK_ceramidase_N"/>
</dbReference>
<proteinExistence type="predicted"/>